<proteinExistence type="predicted"/>
<name>A0AAV2QCC8_MEGNR</name>
<keyword evidence="2" id="KW-0732">Signal</keyword>
<feature type="chain" id="PRO_5043618125" evidence="2">
    <location>
        <begin position="25"/>
        <end position="218"/>
    </location>
</feature>
<comment type="caution">
    <text evidence="3">The sequence shown here is derived from an EMBL/GenBank/DDBJ whole genome shotgun (WGS) entry which is preliminary data.</text>
</comment>
<dbReference type="AlphaFoldDB" id="A0AAV2QCC8"/>
<evidence type="ECO:0000313" key="4">
    <source>
        <dbReference type="Proteomes" id="UP001497623"/>
    </source>
</evidence>
<organism evidence="3 4">
    <name type="scientific">Meganyctiphanes norvegica</name>
    <name type="common">Northern krill</name>
    <name type="synonym">Thysanopoda norvegica</name>
    <dbReference type="NCBI Taxonomy" id="48144"/>
    <lineage>
        <taxon>Eukaryota</taxon>
        <taxon>Metazoa</taxon>
        <taxon>Ecdysozoa</taxon>
        <taxon>Arthropoda</taxon>
        <taxon>Crustacea</taxon>
        <taxon>Multicrustacea</taxon>
        <taxon>Malacostraca</taxon>
        <taxon>Eumalacostraca</taxon>
        <taxon>Eucarida</taxon>
        <taxon>Euphausiacea</taxon>
        <taxon>Euphausiidae</taxon>
        <taxon>Meganyctiphanes</taxon>
    </lineage>
</organism>
<dbReference type="EMBL" id="CAXKWB010004967">
    <property type="protein sequence ID" value="CAL4075959.1"/>
    <property type="molecule type" value="Genomic_DNA"/>
</dbReference>
<accession>A0AAV2QCC8</accession>
<reference evidence="3 4" key="1">
    <citation type="submission" date="2024-05" db="EMBL/GenBank/DDBJ databases">
        <authorList>
            <person name="Wallberg A."/>
        </authorList>
    </citation>
    <scope>NUCLEOTIDE SEQUENCE [LARGE SCALE GENOMIC DNA]</scope>
</reference>
<dbReference type="Proteomes" id="UP001497623">
    <property type="component" value="Unassembled WGS sequence"/>
</dbReference>
<feature type="signal peptide" evidence="2">
    <location>
        <begin position="1"/>
        <end position="24"/>
    </location>
</feature>
<evidence type="ECO:0000313" key="3">
    <source>
        <dbReference type="EMBL" id="CAL4075959.1"/>
    </source>
</evidence>
<gene>
    <name evidence="3" type="ORF">MNOR_LOCUS10016</name>
</gene>
<protein>
    <submittedName>
        <fullName evidence="3">Uncharacterized protein</fullName>
    </submittedName>
</protein>
<feature type="compositionally biased region" description="Polar residues" evidence="1">
    <location>
        <begin position="89"/>
        <end position="103"/>
    </location>
</feature>
<feature type="region of interest" description="Disordered" evidence="1">
    <location>
        <begin position="76"/>
        <end position="112"/>
    </location>
</feature>
<sequence length="218" mass="23545">MSSPRTHLLALILLLAFCCSTCTASQGGCLNYGHSCLGAHGKRSGTARDPAAPLAQKGALLEVLLAALLAPTAAHGQGGATHADHRSASPLTEDTTLQENPTNSQESKLLSQQSQEFSVARPSFSDSAINSRLAALFPIDLEVLNGLDLDDTNIKPRDISVYGDDTLYLYDTEDLQKRVDSYDSNPLKPVSSWSPRRMQALLKKQGIDLSKLGNWIRR</sequence>
<keyword evidence="4" id="KW-1185">Reference proteome</keyword>
<evidence type="ECO:0000256" key="1">
    <source>
        <dbReference type="SAM" id="MobiDB-lite"/>
    </source>
</evidence>
<evidence type="ECO:0000256" key="2">
    <source>
        <dbReference type="SAM" id="SignalP"/>
    </source>
</evidence>